<dbReference type="PhylomeDB" id="B4IN71"/>
<protein>
    <submittedName>
        <fullName evidence="1">GM18783</fullName>
    </submittedName>
</protein>
<evidence type="ECO:0000313" key="1">
    <source>
        <dbReference type="EMBL" id="EDW43661.1"/>
    </source>
</evidence>
<proteinExistence type="predicted"/>
<evidence type="ECO:0000313" key="2">
    <source>
        <dbReference type="Proteomes" id="UP000001292"/>
    </source>
</evidence>
<sequence>MSNPTEGQEVRKPTSVLEAIKVIDLVEIIPKFEGEGGKLDGFIAAVEQILSLIKGEERSNIGLIALRAVRSKIVGAADRVLDLDEAEFNWDQIKGILVSHFKDKRSEQDLIMELTNIRERKLEVEALYTKDITLKKAP</sequence>
<reference evidence="1 2" key="1">
    <citation type="journal article" date="2007" name="Nature">
        <title>Evolution of genes and genomes on the Drosophila phylogeny.</title>
        <authorList>
            <consortium name="Drosophila 12 Genomes Consortium"/>
            <person name="Clark A.G."/>
            <person name="Eisen M.B."/>
            <person name="Smith D.R."/>
            <person name="Bergman C.M."/>
            <person name="Oliver B."/>
            <person name="Markow T.A."/>
            <person name="Kaufman T.C."/>
            <person name="Kellis M."/>
            <person name="Gelbart W."/>
            <person name="Iyer V.N."/>
            <person name="Pollard D.A."/>
            <person name="Sackton T.B."/>
            <person name="Larracuente A.M."/>
            <person name="Singh N.D."/>
            <person name="Abad J.P."/>
            <person name="Abt D.N."/>
            <person name="Adryan B."/>
            <person name="Aguade M."/>
            <person name="Akashi H."/>
            <person name="Anderson W.W."/>
            <person name="Aquadro C.F."/>
            <person name="Ardell D.H."/>
            <person name="Arguello R."/>
            <person name="Artieri C.G."/>
            <person name="Barbash D.A."/>
            <person name="Barker D."/>
            <person name="Barsanti P."/>
            <person name="Batterham P."/>
            <person name="Batzoglou S."/>
            <person name="Begun D."/>
            <person name="Bhutkar A."/>
            <person name="Blanco E."/>
            <person name="Bosak S.A."/>
            <person name="Bradley R.K."/>
            <person name="Brand A.D."/>
            <person name="Brent M.R."/>
            <person name="Brooks A.N."/>
            <person name="Brown R.H."/>
            <person name="Butlin R.K."/>
            <person name="Caggese C."/>
            <person name="Calvi B.R."/>
            <person name="Bernardo de Carvalho A."/>
            <person name="Caspi A."/>
            <person name="Castrezana S."/>
            <person name="Celniker S.E."/>
            <person name="Chang J.L."/>
            <person name="Chapple C."/>
            <person name="Chatterji S."/>
            <person name="Chinwalla A."/>
            <person name="Civetta A."/>
            <person name="Clifton S.W."/>
            <person name="Comeron J.M."/>
            <person name="Costello J.C."/>
            <person name="Coyne J.A."/>
            <person name="Daub J."/>
            <person name="David R.G."/>
            <person name="Delcher A.L."/>
            <person name="Delehaunty K."/>
            <person name="Do C.B."/>
            <person name="Ebling H."/>
            <person name="Edwards K."/>
            <person name="Eickbush T."/>
            <person name="Evans J.D."/>
            <person name="Filipski A."/>
            <person name="Findeiss S."/>
            <person name="Freyhult E."/>
            <person name="Fulton L."/>
            <person name="Fulton R."/>
            <person name="Garcia A.C."/>
            <person name="Gardiner A."/>
            <person name="Garfield D.A."/>
            <person name="Garvin B.E."/>
            <person name="Gibson G."/>
            <person name="Gilbert D."/>
            <person name="Gnerre S."/>
            <person name="Godfrey J."/>
            <person name="Good R."/>
            <person name="Gotea V."/>
            <person name="Gravely B."/>
            <person name="Greenberg A.J."/>
            <person name="Griffiths-Jones S."/>
            <person name="Gross S."/>
            <person name="Guigo R."/>
            <person name="Gustafson E.A."/>
            <person name="Haerty W."/>
            <person name="Hahn M.W."/>
            <person name="Halligan D.L."/>
            <person name="Halpern A.L."/>
            <person name="Halter G.M."/>
            <person name="Han M.V."/>
            <person name="Heger A."/>
            <person name="Hillier L."/>
            <person name="Hinrichs A.S."/>
            <person name="Holmes I."/>
            <person name="Hoskins R.A."/>
            <person name="Hubisz M.J."/>
            <person name="Hultmark D."/>
            <person name="Huntley M.A."/>
            <person name="Jaffe D.B."/>
            <person name="Jagadeeshan S."/>
            <person name="Jeck W.R."/>
            <person name="Johnson J."/>
            <person name="Jones C.D."/>
            <person name="Jordan W.C."/>
            <person name="Karpen G.H."/>
            <person name="Kataoka E."/>
            <person name="Keightley P.D."/>
            <person name="Kheradpour P."/>
            <person name="Kirkness E.F."/>
            <person name="Koerich L.B."/>
            <person name="Kristiansen K."/>
            <person name="Kudrna D."/>
            <person name="Kulathinal R.J."/>
            <person name="Kumar S."/>
            <person name="Kwok R."/>
            <person name="Lander E."/>
            <person name="Langley C.H."/>
            <person name="Lapoint R."/>
            <person name="Lazzaro B.P."/>
            <person name="Lee S.J."/>
            <person name="Levesque L."/>
            <person name="Li R."/>
            <person name="Lin C.F."/>
            <person name="Lin M.F."/>
            <person name="Lindblad-Toh K."/>
            <person name="Llopart A."/>
            <person name="Long M."/>
            <person name="Low L."/>
            <person name="Lozovsky E."/>
            <person name="Lu J."/>
            <person name="Luo M."/>
            <person name="Machado C.A."/>
            <person name="Makalowski W."/>
            <person name="Marzo M."/>
            <person name="Matsuda M."/>
            <person name="Matzkin L."/>
            <person name="McAllister B."/>
            <person name="McBride C.S."/>
            <person name="McKernan B."/>
            <person name="McKernan K."/>
            <person name="Mendez-Lago M."/>
            <person name="Minx P."/>
            <person name="Mollenhauer M.U."/>
            <person name="Montooth K."/>
            <person name="Mount S.M."/>
            <person name="Mu X."/>
            <person name="Myers E."/>
            <person name="Negre B."/>
            <person name="Newfeld S."/>
            <person name="Nielsen R."/>
            <person name="Noor M.A."/>
            <person name="O'Grady P."/>
            <person name="Pachter L."/>
            <person name="Papaceit M."/>
            <person name="Parisi M.J."/>
            <person name="Parisi M."/>
            <person name="Parts L."/>
            <person name="Pedersen J.S."/>
            <person name="Pesole G."/>
            <person name="Phillippy A.M."/>
            <person name="Ponting C.P."/>
            <person name="Pop M."/>
            <person name="Porcelli D."/>
            <person name="Powell J.R."/>
            <person name="Prohaska S."/>
            <person name="Pruitt K."/>
            <person name="Puig M."/>
            <person name="Quesneville H."/>
            <person name="Ram K.R."/>
            <person name="Rand D."/>
            <person name="Rasmussen M.D."/>
            <person name="Reed L.K."/>
            <person name="Reenan R."/>
            <person name="Reily A."/>
            <person name="Remington K.A."/>
            <person name="Rieger T.T."/>
            <person name="Ritchie M.G."/>
            <person name="Robin C."/>
            <person name="Rogers Y.H."/>
            <person name="Rohde C."/>
            <person name="Rozas J."/>
            <person name="Rubenfield M.J."/>
            <person name="Ruiz A."/>
            <person name="Russo S."/>
            <person name="Salzberg S.L."/>
            <person name="Sanchez-Gracia A."/>
            <person name="Saranga D.J."/>
            <person name="Sato H."/>
            <person name="Schaeffer S.W."/>
            <person name="Schatz M.C."/>
            <person name="Schlenke T."/>
            <person name="Schwartz R."/>
            <person name="Segarra C."/>
            <person name="Singh R.S."/>
            <person name="Sirot L."/>
            <person name="Sirota M."/>
            <person name="Sisneros N.B."/>
            <person name="Smith C.D."/>
            <person name="Smith T.F."/>
            <person name="Spieth J."/>
            <person name="Stage D.E."/>
            <person name="Stark A."/>
            <person name="Stephan W."/>
            <person name="Strausberg R.L."/>
            <person name="Strempel S."/>
            <person name="Sturgill D."/>
            <person name="Sutton G."/>
            <person name="Sutton G.G."/>
            <person name="Tao W."/>
            <person name="Teichmann S."/>
            <person name="Tobari Y.N."/>
            <person name="Tomimura Y."/>
            <person name="Tsolas J.M."/>
            <person name="Valente V.L."/>
            <person name="Venter E."/>
            <person name="Venter J.C."/>
            <person name="Vicario S."/>
            <person name="Vieira F.G."/>
            <person name="Vilella A.J."/>
            <person name="Villasante A."/>
            <person name="Walenz B."/>
            <person name="Wang J."/>
            <person name="Wasserman M."/>
            <person name="Watts T."/>
            <person name="Wilson D."/>
            <person name="Wilson R.K."/>
            <person name="Wing R.A."/>
            <person name="Wolfner M.F."/>
            <person name="Wong A."/>
            <person name="Wong G.K."/>
            <person name="Wu C.I."/>
            <person name="Wu G."/>
            <person name="Yamamoto D."/>
            <person name="Yang H.P."/>
            <person name="Yang S.P."/>
            <person name="Yorke J.A."/>
            <person name="Yoshida K."/>
            <person name="Zdobnov E."/>
            <person name="Zhang P."/>
            <person name="Zhang Y."/>
            <person name="Zimin A.V."/>
            <person name="Baldwin J."/>
            <person name="Abdouelleil A."/>
            <person name="Abdulkadir J."/>
            <person name="Abebe A."/>
            <person name="Abera B."/>
            <person name="Abreu J."/>
            <person name="Acer S.C."/>
            <person name="Aftuck L."/>
            <person name="Alexander A."/>
            <person name="An P."/>
            <person name="Anderson E."/>
            <person name="Anderson S."/>
            <person name="Arachi H."/>
            <person name="Azer M."/>
            <person name="Bachantsang P."/>
            <person name="Barry A."/>
            <person name="Bayul T."/>
            <person name="Berlin A."/>
            <person name="Bessette D."/>
            <person name="Bloom T."/>
            <person name="Blye J."/>
            <person name="Boguslavskiy L."/>
            <person name="Bonnet C."/>
            <person name="Boukhgalter B."/>
            <person name="Bourzgui I."/>
            <person name="Brown A."/>
            <person name="Cahill P."/>
            <person name="Channer S."/>
            <person name="Cheshatsang Y."/>
            <person name="Chuda L."/>
            <person name="Citroen M."/>
            <person name="Collymore A."/>
            <person name="Cooke P."/>
            <person name="Costello M."/>
            <person name="D'Aco K."/>
            <person name="Daza R."/>
            <person name="De Haan G."/>
            <person name="DeGray S."/>
            <person name="DeMaso C."/>
            <person name="Dhargay N."/>
            <person name="Dooley K."/>
            <person name="Dooley E."/>
            <person name="Doricent M."/>
            <person name="Dorje P."/>
            <person name="Dorjee K."/>
            <person name="Dupes A."/>
            <person name="Elong R."/>
            <person name="Falk J."/>
            <person name="Farina A."/>
            <person name="Faro S."/>
            <person name="Ferguson D."/>
            <person name="Fisher S."/>
            <person name="Foley C.D."/>
            <person name="Franke A."/>
            <person name="Friedrich D."/>
            <person name="Gadbois L."/>
            <person name="Gearin G."/>
            <person name="Gearin C.R."/>
            <person name="Giannoukos G."/>
            <person name="Goode T."/>
            <person name="Graham J."/>
            <person name="Grandbois E."/>
            <person name="Grewal S."/>
            <person name="Gyaltsen K."/>
            <person name="Hafez N."/>
            <person name="Hagos B."/>
            <person name="Hall J."/>
            <person name="Henson C."/>
            <person name="Hollinger A."/>
            <person name="Honan T."/>
            <person name="Huard M.D."/>
            <person name="Hughes L."/>
            <person name="Hurhula B."/>
            <person name="Husby M.E."/>
            <person name="Kamat A."/>
            <person name="Kanga B."/>
            <person name="Kashin S."/>
            <person name="Khazanovich D."/>
            <person name="Kisner P."/>
            <person name="Lance K."/>
            <person name="Lara M."/>
            <person name="Lee W."/>
            <person name="Lennon N."/>
            <person name="Letendre F."/>
            <person name="LeVine R."/>
            <person name="Lipovsky A."/>
            <person name="Liu X."/>
            <person name="Liu J."/>
            <person name="Liu S."/>
            <person name="Lokyitsang T."/>
            <person name="Lokyitsang Y."/>
            <person name="Lubonja R."/>
            <person name="Lui A."/>
            <person name="MacDonald P."/>
            <person name="Magnisalis V."/>
            <person name="Maru K."/>
            <person name="Matthews C."/>
            <person name="McCusker W."/>
            <person name="McDonough S."/>
            <person name="Mehta T."/>
            <person name="Meldrim J."/>
            <person name="Meneus L."/>
            <person name="Mihai O."/>
            <person name="Mihalev A."/>
            <person name="Mihova T."/>
            <person name="Mittelman R."/>
            <person name="Mlenga V."/>
            <person name="Montmayeur A."/>
            <person name="Mulrain L."/>
            <person name="Navidi A."/>
            <person name="Naylor J."/>
            <person name="Negash T."/>
            <person name="Nguyen T."/>
            <person name="Nguyen N."/>
            <person name="Nicol R."/>
            <person name="Norbu C."/>
            <person name="Norbu N."/>
            <person name="Novod N."/>
            <person name="O'Neill B."/>
            <person name="Osman S."/>
            <person name="Markiewicz E."/>
            <person name="Oyono O.L."/>
            <person name="Patti C."/>
            <person name="Phunkhang P."/>
            <person name="Pierre F."/>
            <person name="Priest M."/>
            <person name="Raghuraman S."/>
            <person name="Rege F."/>
            <person name="Reyes R."/>
            <person name="Rise C."/>
            <person name="Rogov P."/>
            <person name="Ross K."/>
            <person name="Ryan E."/>
            <person name="Settipalli S."/>
            <person name="Shea T."/>
            <person name="Sherpa N."/>
            <person name="Shi L."/>
            <person name="Shih D."/>
            <person name="Sparrow T."/>
            <person name="Spaulding J."/>
            <person name="Stalker J."/>
            <person name="Stange-Thomann N."/>
            <person name="Stavropoulos S."/>
            <person name="Stone C."/>
            <person name="Strader C."/>
            <person name="Tesfaye S."/>
            <person name="Thomson T."/>
            <person name="Thoulutsang Y."/>
            <person name="Thoulutsang D."/>
            <person name="Topham K."/>
            <person name="Topping I."/>
            <person name="Tsamla T."/>
            <person name="Vassiliev H."/>
            <person name="Vo A."/>
            <person name="Wangchuk T."/>
            <person name="Wangdi T."/>
            <person name="Weiand M."/>
            <person name="Wilkinson J."/>
            <person name="Wilson A."/>
            <person name="Yadav S."/>
            <person name="Young G."/>
            <person name="Yu Q."/>
            <person name="Zembek L."/>
            <person name="Zhong D."/>
            <person name="Zimmer A."/>
            <person name="Zwirko Z."/>
            <person name="Jaffe D.B."/>
            <person name="Alvarez P."/>
            <person name="Brockman W."/>
            <person name="Butler J."/>
            <person name="Chin C."/>
            <person name="Gnerre S."/>
            <person name="Grabherr M."/>
            <person name="Kleber M."/>
            <person name="Mauceli E."/>
            <person name="MacCallum I."/>
        </authorList>
    </citation>
    <scope>NUCLEOTIDE SEQUENCE [LARGE SCALE GENOMIC DNA]</scope>
    <source>
        <strain evidence="2">Rob3c / Tucson 14021-0248.25</strain>
    </source>
</reference>
<organism evidence="2">
    <name type="scientific">Drosophila sechellia</name>
    <name type="common">Fruit fly</name>
    <dbReference type="NCBI Taxonomy" id="7238"/>
    <lineage>
        <taxon>Eukaryota</taxon>
        <taxon>Metazoa</taxon>
        <taxon>Ecdysozoa</taxon>
        <taxon>Arthropoda</taxon>
        <taxon>Hexapoda</taxon>
        <taxon>Insecta</taxon>
        <taxon>Pterygota</taxon>
        <taxon>Neoptera</taxon>
        <taxon>Endopterygota</taxon>
        <taxon>Diptera</taxon>
        <taxon>Brachycera</taxon>
        <taxon>Muscomorpha</taxon>
        <taxon>Ephydroidea</taxon>
        <taxon>Drosophilidae</taxon>
        <taxon>Drosophila</taxon>
        <taxon>Sophophora</taxon>
    </lineage>
</organism>
<dbReference type="HOGENOM" id="CLU_154090_0_0_1"/>
<dbReference type="EMBL" id="CH481659">
    <property type="protein sequence ID" value="EDW43661.1"/>
    <property type="molecule type" value="Genomic_DNA"/>
</dbReference>
<accession>B4IN71</accession>
<gene>
    <name evidence="1" type="primary">Dsec\GM18783</name>
    <name evidence="1" type="ORF">Dsec_GM18783</name>
</gene>
<dbReference type="Proteomes" id="UP000001292">
    <property type="component" value="Unassembled WGS sequence"/>
</dbReference>
<keyword evidence="2" id="KW-1185">Reference proteome</keyword>
<dbReference type="AlphaFoldDB" id="B4IN71"/>
<name>B4IN71_DROSE</name>